<dbReference type="EMBL" id="BMXF01000008">
    <property type="protein sequence ID" value="GHB87748.1"/>
    <property type="molecule type" value="Genomic_DNA"/>
</dbReference>
<dbReference type="InterPro" id="IPR000620">
    <property type="entry name" value="EamA_dom"/>
</dbReference>
<keyword evidence="1" id="KW-0812">Transmembrane</keyword>
<proteinExistence type="predicted"/>
<dbReference type="GO" id="GO:0016020">
    <property type="term" value="C:membrane"/>
    <property type="evidence" value="ECO:0007669"/>
    <property type="project" value="InterPro"/>
</dbReference>
<dbReference type="PANTHER" id="PTHR22911:SF137">
    <property type="entry name" value="SOLUTE CARRIER FAMILY 35 MEMBER G2-RELATED"/>
    <property type="match status" value="1"/>
</dbReference>
<accession>A0A8J3DE08</accession>
<gene>
    <name evidence="3" type="ORF">GCM10007390_49800</name>
</gene>
<feature type="transmembrane region" description="Helical" evidence="1">
    <location>
        <begin position="95"/>
        <end position="117"/>
    </location>
</feature>
<organism evidence="3 4">
    <name type="scientific">Persicitalea jodogahamensis</name>
    <dbReference type="NCBI Taxonomy" id="402147"/>
    <lineage>
        <taxon>Bacteria</taxon>
        <taxon>Pseudomonadati</taxon>
        <taxon>Bacteroidota</taxon>
        <taxon>Cytophagia</taxon>
        <taxon>Cytophagales</taxon>
        <taxon>Spirosomataceae</taxon>
        <taxon>Persicitalea</taxon>
    </lineage>
</organism>
<dbReference type="SUPFAM" id="SSF103481">
    <property type="entry name" value="Multidrug resistance efflux transporter EmrE"/>
    <property type="match status" value="1"/>
</dbReference>
<evidence type="ECO:0000256" key="1">
    <source>
        <dbReference type="SAM" id="Phobius"/>
    </source>
</evidence>
<evidence type="ECO:0000313" key="3">
    <source>
        <dbReference type="EMBL" id="GHB87748.1"/>
    </source>
</evidence>
<dbReference type="Pfam" id="PF00892">
    <property type="entry name" value="EamA"/>
    <property type="match status" value="1"/>
</dbReference>
<keyword evidence="1" id="KW-0472">Membrane</keyword>
<dbReference type="InterPro" id="IPR037185">
    <property type="entry name" value="EmrE-like"/>
</dbReference>
<keyword evidence="1" id="KW-1133">Transmembrane helix</keyword>
<reference evidence="3 4" key="1">
    <citation type="journal article" date="2014" name="Int. J. Syst. Evol. Microbiol.">
        <title>Complete genome sequence of Corynebacterium casei LMG S-19264T (=DSM 44701T), isolated from a smear-ripened cheese.</title>
        <authorList>
            <consortium name="US DOE Joint Genome Institute (JGI-PGF)"/>
            <person name="Walter F."/>
            <person name="Albersmeier A."/>
            <person name="Kalinowski J."/>
            <person name="Ruckert C."/>
        </authorList>
    </citation>
    <scope>NUCLEOTIDE SEQUENCE [LARGE SCALE GENOMIC DNA]</scope>
    <source>
        <strain evidence="3 4">KCTC 12866</strain>
    </source>
</reference>
<dbReference type="Gene3D" id="1.10.3730.20">
    <property type="match status" value="1"/>
</dbReference>
<sequence length="142" mass="15719">MMEKWILYALISMVFAGLTSVVAKFGMQDMSSDSALAVRTAVVFAFVTVNAFLFKNAFTEIRKAAPRDLWLLAFSGLCTTISWVFYYRAMKEGPVSYVASIDKTSIVVTLVLSFIILREPVTTKVLIGAGLIFAGMLVLVWK</sequence>
<evidence type="ECO:0000313" key="4">
    <source>
        <dbReference type="Proteomes" id="UP000598271"/>
    </source>
</evidence>
<dbReference type="RefSeq" id="WP_229581475.1">
    <property type="nucleotide sequence ID" value="NZ_BMXF01000008.1"/>
</dbReference>
<feature type="transmembrane region" description="Helical" evidence="1">
    <location>
        <begin position="124"/>
        <end position="141"/>
    </location>
</feature>
<dbReference type="Proteomes" id="UP000598271">
    <property type="component" value="Unassembled WGS sequence"/>
</dbReference>
<feature type="domain" description="EamA" evidence="2">
    <location>
        <begin position="4"/>
        <end position="140"/>
    </location>
</feature>
<protein>
    <recommendedName>
        <fullName evidence="2">EamA domain-containing protein</fullName>
    </recommendedName>
</protein>
<feature type="transmembrane region" description="Helical" evidence="1">
    <location>
        <begin position="5"/>
        <end position="23"/>
    </location>
</feature>
<keyword evidence="4" id="KW-1185">Reference proteome</keyword>
<evidence type="ECO:0000259" key="2">
    <source>
        <dbReference type="Pfam" id="PF00892"/>
    </source>
</evidence>
<name>A0A8J3DE08_9BACT</name>
<dbReference type="PANTHER" id="PTHR22911">
    <property type="entry name" value="ACYL-MALONYL CONDENSING ENZYME-RELATED"/>
    <property type="match status" value="1"/>
</dbReference>
<dbReference type="AlphaFoldDB" id="A0A8J3DE08"/>
<feature type="transmembrane region" description="Helical" evidence="1">
    <location>
        <begin position="69"/>
        <end position="89"/>
    </location>
</feature>
<comment type="caution">
    <text evidence="3">The sequence shown here is derived from an EMBL/GenBank/DDBJ whole genome shotgun (WGS) entry which is preliminary data.</text>
</comment>
<feature type="transmembrane region" description="Helical" evidence="1">
    <location>
        <begin position="35"/>
        <end position="57"/>
    </location>
</feature>